<dbReference type="OrthoDB" id="10627161at2759"/>
<evidence type="ECO:0000256" key="1">
    <source>
        <dbReference type="SAM" id="MobiDB-lite"/>
    </source>
</evidence>
<protein>
    <submittedName>
        <fullName evidence="2">Uncharacterized protein</fullName>
    </submittedName>
</protein>
<feature type="region of interest" description="Disordered" evidence="1">
    <location>
        <begin position="42"/>
        <end position="77"/>
    </location>
</feature>
<evidence type="ECO:0000313" key="2">
    <source>
        <dbReference type="EMBL" id="RDL42368.1"/>
    </source>
</evidence>
<feature type="compositionally biased region" description="Polar residues" evidence="1">
    <location>
        <begin position="46"/>
        <end position="69"/>
    </location>
</feature>
<dbReference type="EMBL" id="NPIC01000001">
    <property type="protein sequence ID" value="RDL42368.1"/>
    <property type="molecule type" value="Genomic_DNA"/>
</dbReference>
<gene>
    <name evidence="2" type="ORF">BP5553_02347</name>
</gene>
<sequence length="77" mass="8792">MAVEDQFTDWVRESVEWWGGTWAEYYGLAAWHLTNYLRRKKKNENESTSASTSQTRNSTAVGAEDSTSVGFDPIRDV</sequence>
<reference evidence="2 3" key="1">
    <citation type="journal article" date="2018" name="IMA Fungus">
        <title>IMA Genome-F 9: Draft genome sequence of Annulohypoxylon stygium, Aspergillus mulundensis, Berkeleyomyces basicola (syn. Thielaviopsis basicola), Ceratocystis smalleyi, two Cercospora beticola strains, Coleophoma cylindrospora, Fusarium fracticaudum, Phialophora cf. hyalina, and Morchella septimelata.</title>
        <authorList>
            <person name="Wingfield B.D."/>
            <person name="Bills G.F."/>
            <person name="Dong Y."/>
            <person name="Huang W."/>
            <person name="Nel W.J."/>
            <person name="Swalarsk-Parry B.S."/>
            <person name="Vaghefi N."/>
            <person name="Wilken P.M."/>
            <person name="An Z."/>
            <person name="de Beer Z.W."/>
            <person name="De Vos L."/>
            <person name="Chen L."/>
            <person name="Duong T.A."/>
            <person name="Gao Y."/>
            <person name="Hammerbacher A."/>
            <person name="Kikkert J.R."/>
            <person name="Li Y."/>
            <person name="Li H."/>
            <person name="Li K."/>
            <person name="Li Q."/>
            <person name="Liu X."/>
            <person name="Ma X."/>
            <person name="Naidoo K."/>
            <person name="Pethybridge S.J."/>
            <person name="Sun J."/>
            <person name="Steenkamp E.T."/>
            <person name="van der Nest M.A."/>
            <person name="van Wyk S."/>
            <person name="Wingfield M.J."/>
            <person name="Xiong C."/>
            <person name="Yue Q."/>
            <person name="Zhang X."/>
        </authorList>
    </citation>
    <scope>NUCLEOTIDE SEQUENCE [LARGE SCALE GENOMIC DNA]</scope>
    <source>
        <strain evidence="2 3">BP 5553</strain>
    </source>
</reference>
<comment type="caution">
    <text evidence="2">The sequence shown here is derived from an EMBL/GenBank/DDBJ whole genome shotgun (WGS) entry which is preliminary data.</text>
</comment>
<dbReference type="RefSeq" id="XP_031875024.1">
    <property type="nucleotide sequence ID" value="XM_032010970.1"/>
</dbReference>
<evidence type="ECO:0000313" key="3">
    <source>
        <dbReference type="Proteomes" id="UP000254866"/>
    </source>
</evidence>
<proteinExistence type="predicted"/>
<keyword evidence="3" id="KW-1185">Reference proteome</keyword>
<name>A0A370U3M4_9HELO</name>
<dbReference type="GeneID" id="43595196"/>
<organism evidence="2 3">
    <name type="scientific">Venustampulla echinocandica</name>
    <dbReference type="NCBI Taxonomy" id="2656787"/>
    <lineage>
        <taxon>Eukaryota</taxon>
        <taxon>Fungi</taxon>
        <taxon>Dikarya</taxon>
        <taxon>Ascomycota</taxon>
        <taxon>Pezizomycotina</taxon>
        <taxon>Leotiomycetes</taxon>
        <taxon>Helotiales</taxon>
        <taxon>Pleuroascaceae</taxon>
        <taxon>Venustampulla</taxon>
    </lineage>
</organism>
<accession>A0A370U3M4</accession>
<dbReference type="AlphaFoldDB" id="A0A370U3M4"/>
<dbReference type="Proteomes" id="UP000254866">
    <property type="component" value="Unassembled WGS sequence"/>
</dbReference>